<keyword evidence="8" id="KW-1185">Reference proteome</keyword>
<sequence>MTVVIEQPTIMDRLLEAGLFVGAIFQLICIFAIIVLPTSVEEKNFEKNSIGTESLATSKVASHELSSGKGVRKRNKKNR</sequence>
<dbReference type="InterPro" id="IPR009621">
    <property type="entry name" value="UPF0239"/>
</dbReference>
<evidence type="ECO:0000256" key="5">
    <source>
        <dbReference type="ARBA" id="ARBA00023136"/>
    </source>
</evidence>
<evidence type="ECO:0000256" key="1">
    <source>
        <dbReference type="ARBA" id="ARBA00004167"/>
    </source>
</evidence>
<dbReference type="PANTHER" id="PTHR14409:SF0">
    <property type="entry name" value="PROTEIN MANBAL"/>
    <property type="match status" value="1"/>
</dbReference>
<comment type="subcellular location">
    <subcellularLocation>
        <location evidence="1">Membrane</location>
        <topology evidence="1">Single-pass membrane protein</topology>
    </subcellularLocation>
</comment>
<reference evidence="7" key="1">
    <citation type="submission" date="2023-08" db="EMBL/GenBank/DDBJ databases">
        <authorList>
            <person name="Alioto T."/>
            <person name="Alioto T."/>
            <person name="Gomez Garrido J."/>
        </authorList>
    </citation>
    <scope>NUCLEOTIDE SEQUENCE</scope>
</reference>
<feature type="transmembrane region" description="Helical" evidence="6">
    <location>
        <begin position="17"/>
        <end position="37"/>
    </location>
</feature>
<keyword evidence="3 6" id="KW-0812">Transmembrane</keyword>
<dbReference type="EMBL" id="OX597837">
    <property type="protein sequence ID" value="CAI9740410.1"/>
    <property type="molecule type" value="Genomic_DNA"/>
</dbReference>
<dbReference type="GO" id="GO:0016020">
    <property type="term" value="C:membrane"/>
    <property type="evidence" value="ECO:0007669"/>
    <property type="project" value="UniProtKB-SubCell"/>
</dbReference>
<evidence type="ECO:0000313" key="8">
    <source>
        <dbReference type="Proteomes" id="UP001162480"/>
    </source>
</evidence>
<name>A0AA36BTM2_OCTVU</name>
<keyword evidence="5 6" id="KW-0472">Membrane</keyword>
<protein>
    <submittedName>
        <fullName evidence="7">Protein manbal</fullName>
    </submittedName>
</protein>
<evidence type="ECO:0000256" key="3">
    <source>
        <dbReference type="ARBA" id="ARBA00022692"/>
    </source>
</evidence>
<gene>
    <name evidence="7" type="ORF">OCTVUL_1B017505</name>
</gene>
<dbReference type="Proteomes" id="UP001162480">
    <property type="component" value="Chromosome 24"/>
</dbReference>
<evidence type="ECO:0000256" key="2">
    <source>
        <dbReference type="ARBA" id="ARBA00006839"/>
    </source>
</evidence>
<accession>A0AA36BTM2</accession>
<dbReference type="Pfam" id="PF06783">
    <property type="entry name" value="UPF0239"/>
    <property type="match status" value="1"/>
</dbReference>
<comment type="similarity">
    <text evidence="2">Belongs to the UPF0239 family.</text>
</comment>
<dbReference type="AlphaFoldDB" id="A0AA36BTM2"/>
<evidence type="ECO:0000256" key="4">
    <source>
        <dbReference type="ARBA" id="ARBA00022989"/>
    </source>
</evidence>
<evidence type="ECO:0000313" key="7">
    <source>
        <dbReference type="EMBL" id="CAI9740410.1"/>
    </source>
</evidence>
<organism evidence="7 8">
    <name type="scientific">Octopus vulgaris</name>
    <name type="common">Common octopus</name>
    <dbReference type="NCBI Taxonomy" id="6645"/>
    <lineage>
        <taxon>Eukaryota</taxon>
        <taxon>Metazoa</taxon>
        <taxon>Spiralia</taxon>
        <taxon>Lophotrochozoa</taxon>
        <taxon>Mollusca</taxon>
        <taxon>Cephalopoda</taxon>
        <taxon>Coleoidea</taxon>
        <taxon>Octopodiformes</taxon>
        <taxon>Octopoda</taxon>
        <taxon>Incirrata</taxon>
        <taxon>Octopodidae</taxon>
        <taxon>Octopus</taxon>
    </lineage>
</organism>
<dbReference type="PANTHER" id="PTHR14409">
    <property type="entry name" value="MANNOSIDASE, BETA A, LYSOSOMAL-LIKE, MANBAL PROTEIN"/>
    <property type="match status" value="1"/>
</dbReference>
<keyword evidence="4 6" id="KW-1133">Transmembrane helix</keyword>
<evidence type="ECO:0000256" key="6">
    <source>
        <dbReference type="SAM" id="Phobius"/>
    </source>
</evidence>
<proteinExistence type="inferred from homology"/>